<dbReference type="InterPro" id="IPR007219">
    <property type="entry name" value="XnlR_reg_dom"/>
</dbReference>
<protein>
    <recommendedName>
        <fullName evidence="4">Zn(2)-C6 fungal-type domain-containing protein</fullName>
    </recommendedName>
</protein>
<evidence type="ECO:0000256" key="2">
    <source>
        <dbReference type="ARBA" id="ARBA00023242"/>
    </source>
</evidence>
<dbReference type="CDD" id="cd12148">
    <property type="entry name" value="fungal_TF_MHR"/>
    <property type="match status" value="1"/>
</dbReference>
<accession>A0A067NJ95</accession>
<dbReference type="AlphaFoldDB" id="A0A067NJ95"/>
<dbReference type="InterPro" id="IPR001138">
    <property type="entry name" value="Zn2Cys6_DnaBD"/>
</dbReference>
<dbReference type="VEuPathDB" id="FungiDB:PLEOSDRAFT_158019"/>
<evidence type="ECO:0000256" key="1">
    <source>
        <dbReference type="ARBA" id="ARBA00022723"/>
    </source>
</evidence>
<sequence length="926" mass="103885">MQRIDDYDGYAAGPSRIVIDINARPPTSAPPPSTAQTPSGDGGAKKRGINRACDACRRRKTRCDGSTMPDNICTNCLQSHKSCTYAEASKPRGPPKAYVTGMEDKLERLEALLKKLRPNEDFSDELGPPVIRDSWKTEDANVEHRMLSVKRDISPSLPTVIPSLGSLVPPLGEPQQIVIGPPTPPRVPGHIKTESDDNGLSLVGLPESPTGIHLPSAAEDGSEFSAGLARLSLRGTNDLLEDDANQLRYHGGSSTVTFAEAAKKFKERQAQEAKSTDPRDDGFQSRSTAGTPRPMHTPIRRPEYWRTPPWELTWEGVRHESTSFLAPFIPLLPPPDLVKSLIDLYFLHVNTQFPLIHRPTFERHWKEGLVEKDVWFTCLCFTLFAVASRWSNDPRVLDETPLPMVEHVWWQAGAKYFNAAMEITRMRRSLFNPGCLFEIQSLFLLADFLRGTPMYSTGWLFISIGIRKSQDLGAHRKSSYKDTPSVAEESWRRAFWLMVALDRITSALMGTPAVIAEADFDVDLPLEVDDEYWENEDPSLAFKQPPDKPSKVAFFNSWAKLSQIIAFATKTIYAVNKSKVFIGANSSRWPQEVLEKMNKALGEFMESVPPHLRWSKDIHDETFANQSAWLHTTYYVTQILIHRPFIFSSTNGSSDGDVPYESPAIALEICASAARACARIFEVQTPKGFAGVQNMINCAHICAKILLIKVGEVNSRVKRHPLDSREDAATVKDLMHDVDIFMKALESLESRWEVVPIFLNELRKLFPSSNSDGFDVSPPFPAPSMQLDLPIIPAPRVPETSPNTFTYQQDVPSSFQHGWQWYTSAPPPPNTPRELQYQEQYPSYDSIGSGIPIPDQHYGNVYNAYSNEGQHSPTLLQQTAMPPNKLPPQYYPTYPPLPPPPPIHRYTDRNGFSSGFTQTRGSSRRW</sequence>
<keyword evidence="1" id="KW-0479">Metal-binding</keyword>
<feature type="region of interest" description="Disordered" evidence="3">
    <location>
        <begin position="16"/>
        <end position="50"/>
    </location>
</feature>
<dbReference type="Pfam" id="PF04082">
    <property type="entry name" value="Fungal_trans"/>
    <property type="match status" value="1"/>
</dbReference>
<dbReference type="CDD" id="cd00067">
    <property type="entry name" value="GAL4"/>
    <property type="match status" value="1"/>
</dbReference>
<dbReference type="PROSITE" id="PS00463">
    <property type="entry name" value="ZN2_CY6_FUNGAL_1"/>
    <property type="match status" value="1"/>
</dbReference>
<dbReference type="CDD" id="cd14654">
    <property type="entry name" value="ZIP_Gal4"/>
    <property type="match status" value="1"/>
</dbReference>
<dbReference type="PANTHER" id="PTHR46910:SF38">
    <property type="entry name" value="ZN(2)-C6 FUNGAL-TYPE DOMAIN-CONTAINING PROTEIN"/>
    <property type="match status" value="1"/>
</dbReference>
<gene>
    <name evidence="5" type="ORF">PLEOSDRAFT_158019</name>
</gene>
<dbReference type="PROSITE" id="PS50048">
    <property type="entry name" value="ZN2_CY6_FUNGAL_2"/>
    <property type="match status" value="1"/>
</dbReference>
<dbReference type="GO" id="GO:0003677">
    <property type="term" value="F:DNA binding"/>
    <property type="evidence" value="ECO:0007669"/>
    <property type="project" value="InterPro"/>
</dbReference>
<name>A0A067NJ95_PLEO1</name>
<dbReference type="GO" id="GO:0008270">
    <property type="term" value="F:zinc ion binding"/>
    <property type="evidence" value="ECO:0007669"/>
    <property type="project" value="InterPro"/>
</dbReference>
<dbReference type="PANTHER" id="PTHR46910">
    <property type="entry name" value="TRANSCRIPTION FACTOR PDR1"/>
    <property type="match status" value="1"/>
</dbReference>
<feature type="compositionally biased region" description="Basic and acidic residues" evidence="3">
    <location>
        <begin position="265"/>
        <end position="283"/>
    </location>
</feature>
<dbReference type="SMART" id="SM00906">
    <property type="entry name" value="Fungal_trans"/>
    <property type="match status" value="1"/>
</dbReference>
<dbReference type="EMBL" id="KL198008">
    <property type="protein sequence ID" value="KDQ28113.1"/>
    <property type="molecule type" value="Genomic_DNA"/>
</dbReference>
<dbReference type="InParanoid" id="A0A067NJ95"/>
<dbReference type="InterPro" id="IPR005600">
    <property type="entry name" value="Gal4_dimer_dom"/>
</dbReference>
<dbReference type="OrthoDB" id="4456959at2759"/>
<keyword evidence="2" id="KW-0539">Nucleus</keyword>
<dbReference type="InterPro" id="IPR036864">
    <property type="entry name" value="Zn2-C6_fun-type_DNA-bd_sf"/>
</dbReference>
<dbReference type="InterPro" id="IPR050987">
    <property type="entry name" value="AtrR-like"/>
</dbReference>
<evidence type="ECO:0000313" key="5">
    <source>
        <dbReference type="EMBL" id="KDQ28113.1"/>
    </source>
</evidence>
<dbReference type="Proteomes" id="UP000027073">
    <property type="component" value="Unassembled WGS sequence"/>
</dbReference>
<dbReference type="Pfam" id="PF00172">
    <property type="entry name" value="Zn_clus"/>
    <property type="match status" value="1"/>
</dbReference>
<evidence type="ECO:0000256" key="3">
    <source>
        <dbReference type="SAM" id="MobiDB-lite"/>
    </source>
</evidence>
<dbReference type="Gene3D" id="4.10.240.10">
    <property type="entry name" value="Zn(2)-C6 fungal-type DNA-binding domain"/>
    <property type="match status" value="1"/>
</dbReference>
<feature type="domain" description="Zn(2)-C6 fungal-type" evidence="4">
    <location>
        <begin position="52"/>
        <end position="85"/>
    </location>
</feature>
<feature type="region of interest" description="Disordered" evidence="3">
    <location>
        <begin position="265"/>
        <end position="302"/>
    </location>
</feature>
<evidence type="ECO:0000313" key="6">
    <source>
        <dbReference type="Proteomes" id="UP000027073"/>
    </source>
</evidence>
<organism evidence="5 6">
    <name type="scientific">Pleurotus ostreatus (strain PC15)</name>
    <name type="common">Oyster mushroom</name>
    <dbReference type="NCBI Taxonomy" id="1137138"/>
    <lineage>
        <taxon>Eukaryota</taxon>
        <taxon>Fungi</taxon>
        <taxon>Dikarya</taxon>
        <taxon>Basidiomycota</taxon>
        <taxon>Agaricomycotina</taxon>
        <taxon>Agaricomycetes</taxon>
        <taxon>Agaricomycetidae</taxon>
        <taxon>Agaricales</taxon>
        <taxon>Pleurotineae</taxon>
        <taxon>Pleurotaceae</taxon>
        <taxon>Pleurotus</taxon>
    </lineage>
</organism>
<dbReference type="GO" id="GO:0006351">
    <property type="term" value="P:DNA-templated transcription"/>
    <property type="evidence" value="ECO:0007669"/>
    <property type="project" value="InterPro"/>
</dbReference>
<evidence type="ECO:0000259" key="4">
    <source>
        <dbReference type="PROSITE" id="PS50048"/>
    </source>
</evidence>
<dbReference type="SMART" id="SM00066">
    <property type="entry name" value="GAL4"/>
    <property type="match status" value="1"/>
</dbReference>
<dbReference type="GO" id="GO:0000981">
    <property type="term" value="F:DNA-binding transcription factor activity, RNA polymerase II-specific"/>
    <property type="evidence" value="ECO:0007669"/>
    <property type="project" value="InterPro"/>
</dbReference>
<dbReference type="SUPFAM" id="SSF57701">
    <property type="entry name" value="Zn2/Cys6 DNA-binding domain"/>
    <property type="match status" value="1"/>
</dbReference>
<dbReference type="HOGENOM" id="CLU_006019_0_0_1"/>
<reference evidence="6" key="1">
    <citation type="journal article" date="2014" name="Proc. Natl. Acad. Sci. U.S.A.">
        <title>Extensive sampling of basidiomycete genomes demonstrates inadequacy of the white-rot/brown-rot paradigm for wood decay fungi.</title>
        <authorList>
            <person name="Riley R."/>
            <person name="Salamov A.A."/>
            <person name="Brown D.W."/>
            <person name="Nagy L.G."/>
            <person name="Floudas D."/>
            <person name="Held B.W."/>
            <person name="Levasseur A."/>
            <person name="Lombard V."/>
            <person name="Morin E."/>
            <person name="Otillar R."/>
            <person name="Lindquist E.A."/>
            <person name="Sun H."/>
            <person name="LaButti K.M."/>
            <person name="Schmutz J."/>
            <person name="Jabbour D."/>
            <person name="Luo H."/>
            <person name="Baker S.E."/>
            <person name="Pisabarro A.G."/>
            <person name="Walton J.D."/>
            <person name="Blanchette R.A."/>
            <person name="Henrissat B."/>
            <person name="Martin F."/>
            <person name="Cullen D."/>
            <person name="Hibbett D.S."/>
            <person name="Grigoriev I.V."/>
        </authorList>
    </citation>
    <scope>NUCLEOTIDE SEQUENCE [LARGE SCALE GENOMIC DNA]</scope>
    <source>
        <strain evidence="6">PC15</strain>
    </source>
</reference>
<proteinExistence type="predicted"/>